<dbReference type="AlphaFoldDB" id="A0A060BQQ8"/>
<evidence type="ECO:0000256" key="3">
    <source>
        <dbReference type="ARBA" id="ARBA00022801"/>
    </source>
</evidence>
<dbReference type="PANTHER" id="PTHR46323">
    <property type="entry name" value="BETA-GALACTOSIDASE"/>
    <property type="match status" value="1"/>
</dbReference>
<dbReference type="GO" id="GO:0004565">
    <property type="term" value="F:beta-galactosidase activity"/>
    <property type="evidence" value="ECO:0007669"/>
    <property type="project" value="UniProtKB-EC"/>
</dbReference>
<dbReference type="InterPro" id="IPR050347">
    <property type="entry name" value="Bact_Beta-galactosidase"/>
</dbReference>
<evidence type="ECO:0000313" key="6">
    <source>
        <dbReference type="EMBL" id="AIA85007.1"/>
    </source>
</evidence>
<dbReference type="GO" id="GO:0030246">
    <property type="term" value="F:carbohydrate binding"/>
    <property type="evidence" value="ECO:0007669"/>
    <property type="project" value="InterPro"/>
</dbReference>
<sequence length="76" mass="8553">MQLKTPFEMSVLPNSEYELENATHQEELPAAHFVWVRILAAQMGVGGDDSWGAPVHKRYWLPADKALEVSFVIEGI</sequence>
<protein>
    <recommendedName>
        <fullName evidence="2">beta-galactosidase</fullName>
        <ecNumber evidence="2">3.2.1.23</ecNumber>
    </recommendedName>
</protein>
<dbReference type="Pfam" id="PF02929">
    <property type="entry name" value="Bgal_small_N"/>
    <property type="match status" value="1"/>
</dbReference>
<accession>A0A060BQQ8</accession>
<name>A0A060BQQ8_9LACO</name>
<dbReference type="EMBL" id="KF117749">
    <property type="protein sequence ID" value="AIA85007.1"/>
    <property type="molecule type" value="Genomic_DNA"/>
</dbReference>
<dbReference type="Gene3D" id="2.70.98.10">
    <property type="match status" value="1"/>
</dbReference>
<keyword evidence="3" id="KW-0378">Hydrolase</keyword>
<dbReference type="InterPro" id="IPR004199">
    <property type="entry name" value="B-gal_small/dom_5"/>
</dbReference>
<dbReference type="EC" id="3.2.1.23" evidence="2"/>
<evidence type="ECO:0000259" key="5">
    <source>
        <dbReference type="Pfam" id="PF02929"/>
    </source>
</evidence>
<dbReference type="GO" id="GO:0005990">
    <property type="term" value="P:lactose catabolic process"/>
    <property type="evidence" value="ECO:0007669"/>
    <property type="project" value="TreeGrafter"/>
</dbReference>
<comment type="catalytic activity">
    <reaction evidence="1">
        <text>Hydrolysis of terminal non-reducing beta-D-galactose residues in beta-D-galactosides.</text>
        <dbReference type="EC" id="3.2.1.23"/>
    </reaction>
</comment>
<dbReference type="GO" id="GO:0009341">
    <property type="term" value="C:beta-galactosidase complex"/>
    <property type="evidence" value="ECO:0007669"/>
    <property type="project" value="InterPro"/>
</dbReference>
<dbReference type="InterPro" id="IPR011013">
    <property type="entry name" value="Gal_mutarotase_sf_dom"/>
</dbReference>
<evidence type="ECO:0000256" key="4">
    <source>
        <dbReference type="ARBA" id="ARBA00023295"/>
    </source>
</evidence>
<keyword evidence="4" id="KW-0326">Glycosidase</keyword>
<proteinExistence type="predicted"/>
<organism evidence="6">
    <name type="scientific">uncultured Lactobacillus sp</name>
    <dbReference type="NCBI Taxonomy" id="153152"/>
    <lineage>
        <taxon>Bacteria</taxon>
        <taxon>Bacillati</taxon>
        <taxon>Bacillota</taxon>
        <taxon>Bacilli</taxon>
        <taxon>Lactobacillales</taxon>
        <taxon>Lactobacillaceae</taxon>
        <taxon>Lactobacillus</taxon>
        <taxon>environmental samples</taxon>
    </lineage>
</organism>
<dbReference type="SUPFAM" id="SSF74650">
    <property type="entry name" value="Galactose mutarotase-like"/>
    <property type="match status" value="1"/>
</dbReference>
<reference evidence="6" key="1">
    <citation type="journal article" date="2013" name="Environ. Microbiol.">
        <title>Seasonally variable intestinal metagenomes of the red palm weevil (Rhynchophorus ferrugineus).</title>
        <authorList>
            <person name="Jia S."/>
            <person name="Zhang X."/>
            <person name="Zhang G."/>
            <person name="Yin A."/>
            <person name="Zhang S."/>
            <person name="Li F."/>
            <person name="Wang L."/>
            <person name="Zhao D."/>
            <person name="Yun Q."/>
            <person name="Tala"/>
            <person name="Wang J."/>
            <person name="Sun G."/>
            <person name="Baabdullah M."/>
            <person name="Yu X."/>
            <person name="Hu S."/>
            <person name="Al-Mssallem I.S."/>
            <person name="Yu J."/>
        </authorList>
    </citation>
    <scope>NUCLEOTIDE SEQUENCE</scope>
</reference>
<feature type="domain" description="Beta galactosidase small chain/" evidence="5">
    <location>
        <begin position="6"/>
        <end position="73"/>
    </location>
</feature>
<dbReference type="InterPro" id="IPR014718">
    <property type="entry name" value="GH-type_carb-bd"/>
</dbReference>
<evidence type="ECO:0000256" key="2">
    <source>
        <dbReference type="ARBA" id="ARBA00012756"/>
    </source>
</evidence>
<dbReference type="PANTHER" id="PTHR46323:SF2">
    <property type="entry name" value="BETA-GALACTOSIDASE"/>
    <property type="match status" value="1"/>
</dbReference>
<evidence type="ECO:0000256" key="1">
    <source>
        <dbReference type="ARBA" id="ARBA00001412"/>
    </source>
</evidence>